<dbReference type="RefSeq" id="WP_248825590.1">
    <property type="nucleotide sequence ID" value="NZ_JALKFT010000016.1"/>
</dbReference>
<accession>A0ABT0K0T2</accession>
<protein>
    <submittedName>
        <fullName evidence="2">Uncharacterized protein</fullName>
    </submittedName>
</protein>
<dbReference type="Proteomes" id="UP001201873">
    <property type="component" value="Unassembled WGS sequence"/>
</dbReference>
<reference evidence="2 3" key="1">
    <citation type="submission" date="2022-04" db="EMBL/GenBank/DDBJ databases">
        <title>Genome diversity in the genus Frankia.</title>
        <authorList>
            <person name="Carlos-Shanley C."/>
            <person name="Hahn D."/>
        </authorList>
    </citation>
    <scope>NUCLEOTIDE SEQUENCE [LARGE SCALE GENOMIC DNA]</scope>
    <source>
        <strain evidence="2 3">Ag45/Mut15</strain>
    </source>
</reference>
<evidence type="ECO:0000313" key="3">
    <source>
        <dbReference type="Proteomes" id="UP001201873"/>
    </source>
</evidence>
<feature type="region of interest" description="Disordered" evidence="1">
    <location>
        <begin position="1"/>
        <end position="21"/>
    </location>
</feature>
<keyword evidence="3" id="KW-1185">Reference proteome</keyword>
<evidence type="ECO:0000313" key="2">
    <source>
        <dbReference type="EMBL" id="MCK9877330.1"/>
    </source>
</evidence>
<dbReference type="EMBL" id="JALKFT010000016">
    <property type="protein sequence ID" value="MCK9877330.1"/>
    <property type="molecule type" value="Genomic_DNA"/>
</dbReference>
<sequence>MVLPAHAACAPSTWQQESSPIPPARSYRTLALALTAGGGAMPAVIVNDSIDVQVGQLARSHWHDTIGDNARCVASHP</sequence>
<name>A0ABT0K0T2_9ACTN</name>
<evidence type="ECO:0000256" key="1">
    <source>
        <dbReference type="SAM" id="MobiDB-lite"/>
    </source>
</evidence>
<gene>
    <name evidence="2" type="ORF">MXD59_16365</name>
</gene>
<proteinExistence type="predicted"/>
<comment type="caution">
    <text evidence="2">The sequence shown here is derived from an EMBL/GenBank/DDBJ whole genome shotgun (WGS) entry which is preliminary data.</text>
</comment>
<organism evidence="2 3">
    <name type="scientific">Frankia umida</name>
    <dbReference type="NCBI Taxonomy" id="573489"/>
    <lineage>
        <taxon>Bacteria</taxon>
        <taxon>Bacillati</taxon>
        <taxon>Actinomycetota</taxon>
        <taxon>Actinomycetes</taxon>
        <taxon>Frankiales</taxon>
        <taxon>Frankiaceae</taxon>
        <taxon>Frankia</taxon>
    </lineage>
</organism>